<protein>
    <recommendedName>
        <fullName evidence="4">HTH gntR-type domain-containing protein</fullName>
    </recommendedName>
</protein>
<evidence type="ECO:0000256" key="2">
    <source>
        <dbReference type="ARBA" id="ARBA00023125"/>
    </source>
</evidence>
<dbReference type="EMBL" id="BARS01010136">
    <property type="protein sequence ID" value="GAF90157.1"/>
    <property type="molecule type" value="Genomic_DNA"/>
</dbReference>
<name>X0TPT4_9ZZZZ</name>
<dbReference type="InterPro" id="IPR036390">
    <property type="entry name" value="WH_DNA-bd_sf"/>
</dbReference>
<dbReference type="Pfam" id="PF07729">
    <property type="entry name" value="FCD"/>
    <property type="match status" value="1"/>
</dbReference>
<dbReference type="SMART" id="SM00895">
    <property type="entry name" value="FCD"/>
    <property type="match status" value="1"/>
</dbReference>
<dbReference type="SMART" id="SM00345">
    <property type="entry name" value="HTH_GNTR"/>
    <property type="match status" value="1"/>
</dbReference>
<dbReference type="GO" id="GO:0003677">
    <property type="term" value="F:DNA binding"/>
    <property type="evidence" value="ECO:0007669"/>
    <property type="project" value="UniProtKB-KW"/>
</dbReference>
<proteinExistence type="predicted"/>
<dbReference type="AlphaFoldDB" id="X0TPT4"/>
<dbReference type="Pfam" id="PF00392">
    <property type="entry name" value="GntR"/>
    <property type="match status" value="1"/>
</dbReference>
<dbReference type="PROSITE" id="PS50949">
    <property type="entry name" value="HTH_GNTR"/>
    <property type="match status" value="1"/>
</dbReference>
<dbReference type="SUPFAM" id="SSF48008">
    <property type="entry name" value="GntR ligand-binding domain-like"/>
    <property type="match status" value="1"/>
</dbReference>
<dbReference type="Gene3D" id="1.10.10.10">
    <property type="entry name" value="Winged helix-like DNA-binding domain superfamily/Winged helix DNA-binding domain"/>
    <property type="match status" value="1"/>
</dbReference>
<dbReference type="PRINTS" id="PR00035">
    <property type="entry name" value="HTHGNTR"/>
</dbReference>
<evidence type="ECO:0000256" key="1">
    <source>
        <dbReference type="ARBA" id="ARBA00023015"/>
    </source>
</evidence>
<dbReference type="SUPFAM" id="SSF46785">
    <property type="entry name" value="Winged helix' DNA-binding domain"/>
    <property type="match status" value="1"/>
</dbReference>
<dbReference type="InterPro" id="IPR011711">
    <property type="entry name" value="GntR_C"/>
</dbReference>
<keyword evidence="2" id="KW-0238">DNA-binding</keyword>
<comment type="caution">
    <text evidence="5">The sequence shown here is derived from an EMBL/GenBank/DDBJ whole genome shotgun (WGS) entry which is preliminary data.</text>
</comment>
<dbReference type="PANTHER" id="PTHR43537:SF5">
    <property type="entry name" value="UXU OPERON TRANSCRIPTIONAL REGULATOR"/>
    <property type="match status" value="1"/>
</dbReference>
<reference evidence="5" key="1">
    <citation type="journal article" date="2014" name="Front. Microbiol.">
        <title>High frequency of phylogenetically diverse reductive dehalogenase-homologous genes in deep subseafloor sedimentary metagenomes.</title>
        <authorList>
            <person name="Kawai M."/>
            <person name="Futagami T."/>
            <person name="Toyoda A."/>
            <person name="Takaki Y."/>
            <person name="Nishi S."/>
            <person name="Hori S."/>
            <person name="Arai W."/>
            <person name="Tsubouchi T."/>
            <person name="Morono Y."/>
            <person name="Uchiyama I."/>
            <person name="Ito T."/>
            <person name="Fujiyama A."/>
            <person name="Inagaki F."/>
            <person name="Takami H."/>
        </authorList>
    </citation>
    <scope>NUCLEOTIDE SEQUENCE</scope>
    <source>
        <strain evidence="5">Expedition CK06-06</strain>
    </source>
</reference>
<evidence type="ECO:0000313" key="5">
    <source>
        <dbReference type="EMBL" id="GAF90157.1"/>
    </source>
</evidence>
<keyword evidence="3" id="KW-0804">Transcription</keyword>
<feature type="domain" description="HTH gntR-type" evidence="4">
    <location>
        <begin position="1"/>
        <end position="51"/>
    </location>
</feature>
<evidence type="ECO:0000259" key="4">
    <source>
        <dbReference type="PROSITE" id="PS50949"/>
    </source>
</evidence>
<keyword evidence="1" id="KW-0805">Transcription regulation</keyword>
<organism evidence="5">
    <name type="scientific">marine sediment metagenome</name>
    <dbReference type="NCBI Taxonomy" id="412755"/>
    <lineage>
        <taxon>unclassified sequences</taxon>
        <taxon>metagenomes</taxon>
        <taxon>ecological metagenomes</taxon>
    </lineage>
</organism>
<dbReference type="PANTHER" id="PTHR43537">
    <property type="entry name" value="TRANSCRIPTIONAL REGULATOR, GNTR FAMILY"/>
    <property type="match status" value="1"/>
</dbReference>
<dbReference type="InterPro" id="IPR008920">
    <property type="entry name" value="TF_FadR/GntR_C"/>
</dbReference>
<dbReference type="Gene3D" id="1.20.120.530">
    <property type="entry name" value="GntR ligand-binding domain-like"/>
    <property type="match status" value="1"/>
</dbReference>
<feature type="non-terminal residue" evidence="5">
    <location>
        <position position="1"/>
    </location>
</feature>
<dbReference type="InterPro" id="IPR036388">
    <property type="entry name" value="WH-like_DNA-bd_sf"/>
</dbReference>
<dbReference type="GO" id="GO:0003700">
    <property type="term" value="F:DNA-binding transcription factor activity"/>
    <property type="evidence" value="ECO:0007669"/>
    <property type="project" value="InterPro"/>
</dbReference>
<dbReference type="InterPro" id="IPR000524">
    <property type="entry name" value="Tscrpt_reg_HTH_GntR"/>
</dbReference>
<gene>
    <name evidence="5" type="ORF">S01H1_18877</name>
</gene>
<dbReference type="CDD" id="cd07377">
    <property type="entry name" value="WHTH_GntR"/>
    <property type="match status" value="1"/>
</dbReference>
<accession>X0TPT4</accession>
<sequence>DFQRGSKLPSIQDLSEKLQVGRSSVREALKQLQIVGVVELKQGKGTFVREKFDVTSLSESIGYLLTLHKPDIVHLMSARKIIERGTVELATEKASKDEIEKLYNLLQGMKKEIDNPDRFAKYNVQFHITIAKASKNPLLPIFFNSIYDLFFREQQAVARLLKLAPQSIEQHIRIWNAMKERDPDKAIKEMMEHLNCVERAILKGF</sequence>
<evidence type="ECO:0000256" key="3">
    <source>
        <dbReference type="ARBA" id="ARBA00023163"/>
    </source>
</evidence>